<reference evidence="3 4" key="1">
    <citation type="submission" date="2016-11" db="EMBL/GenBank/DDBJ databases">
        <authorList>
            <person name="Varghese N."/>
            <person name="Submissions S."/>
        </authorList>
    </citation>
    <scope>NUCLEOTIDE SEQUENCE [LARGE SCALE GENOMIC DNA]</scope>
    <source>
        <strain evidence="3 4">DSM 19027</strain>
    </source>
</reference>
<organism evidence="3 4">
    <name type="scientific">Thermoclostridium caenicola</name>
    <dbReference type="NCBI Taxonomy" id="659425"/>
    <lineage>
        <taxon>Bacteria</taxon>
        <taxon>Bacillati</taxon>
        <taxon>Bacillota</taxon>
        <taxon>Clostridia</taxon>
        <taxon>Eubacteriales</taxon>
        <taxon>Oscillospiraceae</taxon>
        <taxon>Thermoclostridium</taxon>
    </lineage>
</organism>
<dbReference type="Pfam" id="PF13579">
    <property type="entry name" value="Glyco_trans_4_4"/>
    <property type="match status" value="1"/>
</dbReference>
<proteinExistence type="predicted"/>
<evidence type="ECO:0000259" key="2">
    <source>
        <dbReference type="Pfam" id="PF13579"/>
    </source>
</evidence>
<dbReference type="PANTHER" id="PTHR45947:SF3">
    <property type="entry name" value="SULFOQUINOVOSYL TRANSFERASE SQD2"/>
    <property type="match status" value="1"/>
</dbReference>
<feature type="domain" description="Glycosyltransferase subfamily 4-like N-terminal" evidence="2">
    <location>
        <begin position="15"/>
        <end position="156"/>
    </location>
</feature>
<feature type="domain" description="Glycosyl transferase family 1" evidence="1">
    <location>
        <begin position="183"/>
        <end position="313"/>
    </location>
</feature>
<evidence type="ECO:0000259" key="1">
    <source>
        <dbReference type="Pfam" id="PF00534"/>
    </source>
</evidence>
<dbReference type="InterPro" id="IPR001296">
    <property type="entry name" value="Glyco_trans_1"/>
</dbReference>
<dbReference type="InterPro" id="IPR028098">
    <property type="entry name" value="Glyco_trans_4-like_N"/>
</dbReference>
<dbReference type="CDD" id="cd03812">
    <property type="entry name" value="GT4_CapH-like"/>
    <property type="match status" value="1"/>
</dbReference>
<keyword evidence="3" id="KW-0808">Transferase</keyword>
<keyword evidence="4" id="KW-1185">Reference proteome</keyword>
<dbReference type="Proteomes" id="UP000324781">
    <property type="component" value="Unassembled WGS sequence"/>
</dbReference>
<dbReference type="AlphaFoldDB" id="A0A1M6DNM8"/>
<dbReference type="SUPFAM" id="SSF53756">
    <property type="entry name" value="UDP-Glycosyltransferase/glycogen phosphorylase"/>
    <property type="match status" value="1"/>
</dbReference>
<dbReference type="RefSeq" id="WP_188118358.1">
    <property type="nucleotide sequence ID" value="NZ_FQZP01000008.1"/>
</dbReference>
<accession>A0A1M6DNM8</accession>
<dbReference type="EMBL" id="FQZP01000008">
    <property type="protein sequence ID" value="SHI74864.1"/>
    <property type="molecule type" value="Genomic_DNA"/>
</dbReference>
<gene>
    <name evidence="3" type="ORF">SAMN05444373_100844</name>
</gene>
<dbReference type="GO" id="GO:0016757">
    <property type="term" value="F:glycosyltransferase activity"/>
    <property type="evidence" value="ECO:0007669"/>
    <property type="project" value="InterPro"/>
</dbReference>
<name>A0A1M6DNM8_9FIRM</name>
<protein>
    <submittedName>
        <fullName evidence="3">Glycosyltransferase involved in cell wall bisynthesis</fullName>
    </submittedName>
</protein>
<dbReference type="PANTHER" id="PTHR45947">
    <property type="entry name" value="SULFOQUINOVOSYL TRANSFERASE SQD2"/>
    <property type="match status" value="1"/>
</dbReference>
<dbReference type="Pfam" id="PF00534">
    <property type="entry name" value="Glycos_transf_1"/>
    <property type="match status" value="1"/>
</dbReference>
<sequence>MIRILHVIENLSLNNGVNSVVMNYYHHIDKNRFAFDFLVHEPISQEARDRFMKNGSKVYEMPALRPSNIPRYMGDLNRFFREHPEYKIVHGHLPNAAVFYLGAAKRFNVPVRIVHSHNDRSADSTVKRLRNNILNSLIPWVANCYAACSENSARFLFGKRAENAFILTNAIDTAKYTFSEEVRNRVRKELNLYDKQFVLGHVGRFCLQKNHSYIIDIFKEICTIMPDSRLLLIGDGELRHVIEKKIGQLGLTNKVIFTGVSDRVNEYLQAMDAFVLPSLFEGFPVSAVEAQLSGLPCFLSDTIIPQAALSHNTVFLSIKEPAYTWAEKIFASHGSEKRQSIYIPEFDIKVQVKRLENFYSELFERTK</sequence>
<dbReference type="Gene3D" id="3.40.50.2000">
    <property type="entry name" value="Glycogen Phosphorylase B"/>
    <property type="match status" value="2"/>
</dbReference>
<dbReference type="InterPro" id="IPR050194">
    <property type="entry name" value="Glycosyltransferase_grp1"/>
</dbReference>
<evidence type="ECO:0000313" key="3">
    <source>
        <dbReference type="EMBL" id="SHI74864.1"/>
    </source>
</evidence>
<evidence type="ECO:0000313" key="4">
    <source>
        <dbReference type="Proteomes" id="UP000324781"/>
    </source>
</evidence>